<sequence length="262" mass="29034">MEPKRIVVIGAGNVATHLTIALKNAGFSIVQVYSRDIANAEVLAVMAEASAIDNLKQLDVTADMYILSVSDGAIETIALEMPLVKGVVVHTAGSVPMDVLNRFNLYGVLYPFQTFTKDKELDFKKVPVLVEGNISHSKNVIMGVAQHISTRVQKADGEHRKALHVAAVFACNFVNHLYVLADELLEKQGMEFSLLEPLIRETTSKALSIKPLHAQTGPARRNDKQVMRMHQESLNGETFHHDIYALISESIIRTYETQRNSE</sequence>
<dbReference type="InterPro" id="IPR037108">
    <property type="entry name" value="TM1727-like_C_sf"/>
</dbReference>
<dbReference type="InterPro" id="IPR008927">
    <property type="entry name" value="6-PGluconate_DH-like_C_sf"/>
</dbReference>
<evidence type="ECO:0000259" key="1">
    <source>
        <dbReference type="Pfam" id="PF03807"/>
    </source>
</evidence>
<evidence type="ECO:0000313" key="3">
    <source>
        <dbReference type="EMBL" id="TCO08748.1"/>
    </source>
</evidence>
<dbReference type="RefSeq" id="WP_132433339.1">
    <property type="nucleotide sequence ID" value="NZ_SLWK01000004.1"/>
</dbReference>
<feature type="domain" description="Pyrroline-5-carboxylate reductase catalytic N-terminal" evidence="1">
    <location>
        <begin position="5"/>
        <end position="87"/>
    </location>
</feature>
<dbReference type="Pfam" id="PF10728">
    <property type="entry name" value="DUF2520"/>
    <property type="match status" value="1"/>
</dbReference>
<dbReference type="AlphaFoldDB" id="A0A4V2RWJ8"/>
<comment type="caution">
    <text evidence="3">The sequence shown here is derived from an EMBL/GenBank/DDBJ whole genome shotgun (WGS) entry which is preliminary data.</text>
</comment>
<evidence type="ECO:0000259" key="2">
    <source>
        <dbReference type="Pfam" id="PF10728"/>
    </source>
</evidence>
<reference evidence="3 4" key="1">
    <citation type="submission" date="2019-03" db="EMBL/GenBank/DDBJ databases">
        <title>Genomic Encyclopedia of Type Strains, Phase IV (KMG-IV): sequencing the most valuable type-strain genomes for metagenomic binning, comparative biology and taxonomic classification.</title>
        <authorList>
            <person name="Goeker M."/>
        </authorList>
    </citation>
    <scope>NUCLEOTIDE SEQUENCE [LARGE SCALE GENOMIC DNA]</scope>
    <source>
        <strain evidence="3 4">DSM 24179</strain>
    </source>
</reference>
<dbReference type="EMBL" id="SLWK01000004">
    <property type="protein sequence ID" value="TCO08748.1"/>
    <property type="molecule type" value="Genomic_DNA"/>
</dbReference>
<keyword evidence="4" id="KW-1185">Reference proteome</keyword>
<dbReference type="Proteomes" id="UP000295221">
    <property type="component" value="Unassembled WGS sequence"/>
</dbReference>
<dbReference type="Pfam" id="PF03807">
    <property type="entry name" value="F420_oxidored"/>
    <property type="match status" value="1"/>
</dbReference>
<name>A0A4V2RWJ8_9BACT</name>
<feature type="domain" description="DUF2520" evidence="2">
    <location>
        <begin position="127"/>
        <end position="250"/>
    </location>
</feature>
<dbReference type="OrthoDB" id="9810755at2"/>
<evidence type="ECO:0000313" key="4">
    <source>
        <dbReference type="Proteomes" id="UP000295221"/>
    </source>
</evidence>
<dbReference type="PANTHER" id="PTHR40459:SF1">
    <property type="entry name" value="CONSERVED HYPOTHETICAL ALANINE AND LEUCINE RICH PROTEIN"/>
    <property type="match status" value="1"/>
</dbReference>
<dbReference type="SUPFAM" id="SSF48179">
    <property type="entry name" value="6-phosphogluconate dehydrogenase C-terminal domain-like"/>
    <property type="match status" value="1"/>
</dbReference>
<dbReference type="SUPFAM" id="SSF51735">
    <property type="entry name" value="NAD(P)-binding Rossmann-fold domains"/>
    <property type="match status" value="1"/>
</dbReference>
<dbReference type="InterPro" id="IPR028939">
    <property type="entry name" value="P5C_Rdtase_cat_N"/>
</dbReference>
<dbReference type="Gene3D" id="3.40.50.720">
    <property type="entry name" value="NAD(P)-binding Rossmann-like Domain"/>
    <property type="match status" value="1"/>
</dbReference>
<dbReference type="InterPro" id="IPR036291">
    <property type="entry name" value="NAD(P)-bd_dom_sf"/>
</dbReference>
<accession>A0A4V2RWJ8</accession>
<gene>
    <name evidence="3" type="ORF">EV194_10459</name>
</gene>
<dbReference type="PANTHER" id="PTHR40459">
    <property type="entry name" value="CONSERVED HYPOTHETICAL ALANINE AND LEUCINE RICH PROTEIN"/>
    <property type="match status" value="1"/>
</dbReference>
<dbReference type="Gene3D" id="1.10.1040.20">
    <property type="entry name" value="ProC-like, C-terminal domain"/>
    <property type="match status" value="1"/>
</dbReference>
<proteinExistence type="predicted"/>
<dbReference type="InterPro" id="IPR018931">
    <property type="entry name" value="DUF2520"/>
</dbReference>
<protein>
    <submittedName>
        <fullName evidence="3">Putative short-subunit dehydrogenase-like oxidoreductase (DUF2520 family)</fullName>
    </submittedName>
</protein>
<organism evidence="3 4">
    <name type="scientific">Natronoflexus pectinivorans</name>
    <dbReference type="NCBI Taxonomy" id="682526"/>
    <lineage>
        <taxon>Bacteria</taxon>
        <taxon>Pseudomonadati</taxon>
        <taxon>Bacteroidota</taxon>
        <taxon>Bacteroidia</taxon>
        <taxon>Marinilabiliales</taxon>
        <taxon>Marinilabiliaceae</taxon>
        <taxon>Natronoflexus</taxon>
    </lineage>
</organism>